<name>A0AAD8ZDA2_9TELE</name>
<evidence type="ECO:0000256" key="1">
    <source>
        <dbReference type="SAM" id="MobiDB-lite"/>
    </source>
</evidence>
<dbReference type="Proteomes" id="UP001239994">
    <property type="component" value="Unassembled WGS sequence"/>
</dbReference>
<feature type="region of interest" description="Disordered" evidence="1">
    <location>
        <begin position="1"/>
        <end position="29"/>
    </location>
</feature>
<protein>
    <submittedName>
        <fullName evidence="2">Uncharacterized protein</fullName>
    </submittedName>
</protein>
<dbReference type="AlphaFoldDB" id="A0AAD8ZDA2"/>
<proteinExistence type="predicted"/>
<keyword evidence="3" id="KW-1185">Reference proteome</keyword>
<gene>
    <name evidence="2" type="ORF">P4O66_001132</name>
</gene>
<evidence type="ECO:0000313" key="2">
    <source>
        <dbReference type="EMBL" id="KAK1795635.1"/>
    </source>
</evidence>
<comment type="caution">
    <text evidence="2">The sequence shown here is derived from an EMBL/GenBank/DDBJ whole genome shotgun (WGS) entry which is preliminary data.</text>
</comment>
<sequence length="80" mass="8319">MNAPATTLVPPDPPPLNTTATPLDAPDLPAPVTRVEEATTHVPAPHARPVPMPRARPVPRVALRDSPVPLIAATGTAWLA</sequence>
<accession>A0AAD8ZDA2</accession>
<feature type="compositionally biased region" description="Low complexity" evidence="1">
    <location>
        <begin position="17"/>
        <end position="29"/>
    </location>
</feature>
<organism evidence="2 3">
    <name type="scientific">Electrophorus voltai</name>
    <dbReference type="NCBI Taxonomy" id="2609070"/>
    <lineage>
        <taxon>Eukaryota</taxon>
        <taxon>Metazoa</taxon>
        <taxon>Chordata</taxon>
        <taxon>Craniata</taxon>
        <taxon>Vertebrata</taxon>
        <taxon>Euteleostomi</taxon>
        <taxon>Actinopterygii</taxon>
        <taxon>Neopterygii</taxon>
        <taxon>Teleostei</taxon>
        <taxon>Ostariophysi</taxon>
        <taxon>Gymnotiformes</taxon>
        <taxon>Gymnotoidei</taxon>
        <taxon>Gymnotidae</taxon>
        <taxon>Electrophorus</taxon>
    </lineage>
</organism>
<evidence type="ECO:0000313" key="3">
    <source>
        <dbReference type="Proteomes" id="UP001239994"/>
    </source>
</evidence>
<dbReference type="EMBL" id="JAROKS010000015">
    <property type="protein sequence ID" value="KAK1795635.1"/>
    <property type="molecule type" value="Genomic_DNA"/>
</dbReference>
<reference evidence="2" key="1">
    <citation type="submission" date="2023-03" db="EMBL/GenBank/DDBJ databases">
        <title>Electrophorus voltai genome.</title>
        <authorList>
            <person name="Bian C."/>
        </authorList>
    </citation>
    <scope>NUCLEOTIDE SEQUENCE</scope>
    <source>
        <strain evidence="2">CB-2022</strain>
        <tissue evidence="2">Muscle</tissue>
    </source>
</reference>